<dbReference type="EMBL" id="PGOL01003508">
    <property type="protein sequence ID" value="PKI40689.1"/>
    <property type="molecule type" value="Genomic_DNA"/>
</dbReference>
<evidence type="ECO:0000256" key="1">
    <source>
        <dbReference type="SAM" id="MobiDB-lite"/>
    </source>
</evidence>
<keyword evidence="3" id="KW-1185">Reference proteome</keyword>
<accession>A0A2I0I9L7</accession>
<feature type="compositionally biased region" description="Polar residues" evidence="1">
    <location>
        <begin position="102"/>
        <end position="115"/>
    </location>
</feature>
<reference evidence="2 3" key="1">
    <citation type="submission" date="2017-11" db="EMBL/GenBank/DDBJ databases">
        <title>De-novo sequencing of pomegranate (Punica granatum L.) genome.</title>
        <authorList>
            <person name="Akparov Z."/>
            <person name="Amiraslanov A."/>
            <person name="Hajiyeva S."/>
            <person name="Abbasov M."/>
            <person name="Kaur K."/>
            <person name="Hamwieh A."/>
            <person name="Solovyev V."/>
            <person name="Salamov A."/>
            <person name="Braich B."/>
            <person name="Kosarev P."/>
            <person name="Mahmoud A."/>
            <person name="Hajiyev E."/>
            <person name="Babayeva S."/>
            <person name="Izzatullayeva V."/>
            <person name="Mammadov A."/>
            <person name="Mammadov A."/>
            <person name="Sharifova S."/>
            <person name="Ojaghi J."/>
            <person name="Eynullazada K."/>
            <person name="Bayramov B."/>
            <person name="Abdulazimova A."/>
            <person name="Shahmuradov I."/>
        </authorList>
    </citation>
    <scope>NUCLEOTIDE SEQUENCE [LARGE SCALE GENOMIC DNA]</scope>
    <source>
        <strain evidence="3">cv. AG2017</strain>
        <tissue evidence="2">Leaf</tissue>
    </source>
</reference>
<protein>
    <submittedName>
        <fullName evidence="2">Uncharacterized protein</fullName>
    </submittedName>
</protein>
<comment type="caution">
    <text evidence="2">The sequence shown here is derived from an EMBL/GenBank/DDBJ whole genome shotgun (WGS) entry which is preliminary data.</text>
</comment>
<gene>
    <name evidence="2" type="ORF">CRG98_038944</name>
</gene>
<dbReference type="AlphaFoldDB" id="A0A2I0I9L7"/>
<evidence type="ECO:0000313" key="3">
    <source>
        <dbReference type="Proteomes" id="UP000233551"/>
    </source>
</evidence>
<feature type="compositionally biased region" description="Basic and acidic residues" evidence="1">
    <location>
        <begin position="1"/>
        <end position="11"/>
    </location>
</feature>
<organism evidence="2 3">
    <name type="scientific">Punica granatum</name>
    <name type="common">Pomegranate</name>
    <dbReference type="NCBI Taxonomy" id="22663"/>
    <lineage>
        <taxon>Eukaryota</taxon>
        <taxon>Viridiplantae</taxon>
        <taxon>Streptophyta</taxon>
        <taxon>Embryophyta</taxon>
        <taxon>Tracheophyta</taxon>
        <taxon>Spermatophyta</taxon>
        <taxon>Magnoliopsida</taxon>
        <taxon>eudicotyledons</taxon>
        <taxon>Gunneridae</taxon>
        <taxon>Pentapetalae</taxon>
        <taxon>rosids</taxon>
        <taxon>malvids</taxon>
        <taxon>Myrtales</taxon>
        <taxon>Lythraceae</taxon>
        <taxon>Punica</taxon>
    </lineage>
</organism>
<feature type="compositionally biased region" description="Low complexity" evidence="1">
    <location>
        <begin position="54"/>
        <end position="66"/>
    </location>
</feature>
<evidence type="ECO:0000313" key="2">
    <source>
        <dbReference type="EMBL" id="PKI40689.1"/>
    </source>
</evidence>
<proteinExistence type="predicted"/>
<feature type="region of interest" description="Disordered" evidence="1">
    <location>
        <begin position="1"/>
        <end position="200"/>
    </location>
</feature>
<name>A0A2I0I9L7_PUNGR</name>
<dbReference type="Proteomes" id="UP000233551">
    <property type="component" value="Unassembled WGS sequence"/>
</dbReference>
<feature type="compositionally biased region" description="Polar residues" evidence="1">
    <location>
        <begin position="17"/>
        <end position="27"/>
    </location>
</feature>
<feature type="compositionally biased region" description="Polar residues" evidence="1">
    <location>
        <begin position="166"/>
        <end position="175"/>
    </location>
</feature>
<sequence length="200" mass="21194">MPRLPTHRDRLPPLTRSPDTSPLTSPARSLGRYLPLTVPISLTPRRRSPPSPAPSCAIVAAPSGGNRRPRPSDSSPPPNFIFSAHTPSHGLGPSFGLCRSSPADSTQPAQPSPSETIRPVPPRLGFGPERATRFARRFSPAPAPSPARPCSWPNAPFRGPTPAPSAQPTRATQTFARPAQLADPAPPCSRSTLFRPPGPV</sequence>